<dbReference type="InterPro" id="IPR036249">
    <property type="entry name" value="Thioredoxin-like_sf"/>
</dbReference>
<dbReference type="Gene3D" id="3.10.110.10">
    <property type="entry name" value="Ubiquitin Conjugating Enzyme"/>
    <property type="match status" value="1"/>
</dbReference>
<evidence type="ECO:0000256" key="1">
    <source>
        <dbReference type="SAM" id="MobiDB-lite"/>
    </source>
</evidence>
<evidence type="ECO:0000313" key="5">
    <source>
        <dbReference type="EMBL" id="OLP84712.1"/>
    </source>
</evidence>
<evidence type="ECO:0000259" key="4">
    <source>
        <dbReference type="PROSITE" id="PS50405"/>
    </source>
</evidence>
<feature type="region of interest" description="Disordered" evidence="1">
    <location>
        <begin position="1175"/>
        <end position="1198"/>
    </location>
</feature>
<gene>
    <name evidence="5" type="ORF">AK812_SmicGene34380</name>
</gene>
<dbReference type="SMART" id="SM00582">
    <property type="entry name" value="RPR"/>
    <property type="match status" value="1"/>
</dbReference>
<keyword evidence="5" id="KW-0808">Transferase</keyword>
<accession>A0A1Q9CP54</accession>
<dbReference type="PANTHER" id="PTHR11571">
    <property type="entry name" value="GLUTATHIONE S-TRANSFERASE"/>
    <property type="match status" value="1"/>
</dbReference>
<dbReference type="SUPFAM" id="SSF54495">
    <property type="entry name" value="UBC-like"/>
    <property type="match status" value="1"/>
</dbReference>
<dbReference type="Proteomes" id="UP000186817">
    <property type="component" value="Unassembled WGS sequence"/>
</dbReference>
<dbReference type="SFLD" id="SFLDS00019">
    <property type="entry name" value="Glutathione_Transferase_(cytos"/>
    <property type="match status" value="1"/>
</dbReference>
<dbReference type="GO" id="GO:0006749">
    <property type="term" value="P:glutathione metabolic process"/>
    <property type="evidence" value="ECO:0007669"/>
    <property type="project" value="TreeGrafter"/>
</dbReference>
<feature type="domain" description="GST C-terminal" evidence="4">
    <location>
        <begin position="1407"/>
        <end position="1542"/>
    </location>
</feature>
<dbReference type="CDD" id="cd23955">
    <property type="entry name" value="UBCc_invertebrate"/>
    <property type="match status" value="1"/>
</dbReference>
<dbReference type="InterPro" id="IPR006569">
    <property type="entry name" value="CID_dom"/>
</dbReference>
<protein>
    <submittedName>
        <fullName evidence="5">Glutathione S-transferase class-mu 28 kDa isozyme</fullName>
    </submittedName>
</protein>
<keyword evidence="6" id="KW-1185">Reference proteome</keyword>
<dbReference type="SMART" id="SM00212">
    <property type="entry name" value="UBCc"/>
    <property type="match status" value="1"/>
</dbReference>
<name>A0A1Q9CP54_SYMMI</name>
<dbReference type="CDD" id="cd03039">
    <property type="entry name" value="GST_N_Sigma_like"/>
    <property type="match status" value="1"/>
</dbReference>
<dbReference type="PROSITE" id="PS50405">
    <property type="entry name" value="GST_CTER"/>
    <property type="match status" value="1"/>
</dbReference>
<evidence type="ECO:0000259" key="2">
    <source>
        <dbReference type="PROSITE" id="PS50127"/>
    </source>
</evidence>
<dbReference type="InterPro" id="IPR000608">
    <property type="entry name" value="UBC"/>
</dbReference>
<dbReference type="EMBL" id="LSRX01001022">
    <property type="protein sequence ID" value="OLP84712.1"/>
    <property type="molecule type" value="Genomic_DNA"/>
</dbReference>
<reference evidence="5 6" key="1">
    <citation type="submission" date="2016-02" db="EMBL/GenBank/DDBJ databases">
        <title>Genome analysis of coral dinoflagellate symbionts highlights evolutionary adaptations to a symbiotic lifestyle.</title>
        <authorList>
            <person name="Aranda M."/>
            <person name="Li Y."/>
            <person name="Liew Y.J."/>
            <person name="Baumgarten S."/>
            <person name="Simakov O."/>
            <person name="Wilson M."/>
            <person name="Piel J."/>
            <person name="Ashoor H."/>
            <person name="Bougouffa S."/>
            <person name="Bajic V.B."/>
            <person name="Ryu T."/>
            <person name="Ravasi T."/>
            <person name="Bayer T."/>
            <person name="Micklem G."/>
            <person name="Kim H."/>
            <person name="Bhak J."/>
            <person name="Lajeunesse T.C."/>
            <person name="Voolstra C.R."/>
        </authorList>
    </citation>
    <scope>NUCLEOTIDE SEQUENCE [LARGE SCALE GENOMIC DNA]</scope>
    <source>
        <strain evidence="5 6">CCMP2467</strain>
    </source>
</reference>
<dbReference type="InterPro" id="IPR010987">
    <property type="entry name" value="Glutathione-S-Trfase_C-like"/>
</dbReference>
<dbReference type="Pfam" id="PF14497">
    <property type="entry name" value="GST_C_3"/>
    <property type="match status" value="1"/>
</dbReference>
<evidence type="ECO:0000313" key="6">
    <source>
        <dbReference type="Proteomes" id="UP000186817"/>
    </source>
</evidence>
<dbReference type="SUPFAM" id="SSF52833">
    <property type="entry name" value="Thioredoxin-like"/>
    <property type="match status" value="1"/>
</dbReference>
<dbReference type="InterPro" id="IPR036282">
    <property type="entry name" value="Glutathione-S-Trfase_C_sf"/>
</dbReference>
<dbReference type="InterPro" id="IPR050213">
    <property type="entry name" value="GST_superfamily"/>
</dbReference>
<dbReference type="InterPro" id="IPR008942">
    <property type="entry name" value="ENTH_VHS"/>
</dbReference>
<organism evidence="5 6">
    <name type="scientific">Symbiodinium microadriaticum</name>
    <name type="common">Dinoflagellate</name>
    <name type="synonym">Zooxanthella microadriatica</name>
    <dbReference type="NCBI Taxonomy" id="2951"/>
    <lineage>
        <taxon>Eukaryota</taxon>
        <taxon>Sar</taxon>
        <taxon>Alveolata</taxon>
        <taxon>Dinophyceae</taxon>
        <taxon>Suessiales</taxon>
        <taxon>Symbiodiniaceae</taxon>
        <taxon>Symbiodinium</taxon>
    </lineage>
</organism>
<dbReference type="InterPro" id="IPR016135">
    <property type="entry name" value="UBQ-conjugating_enzyme/RWD"/>
</dbReference>
<comment type="caution">
    <text evidence="5">The sequence shown here is derived from an EMBL/GenBank/DDBJ whole genome shotgun (WGS) entry which is preliminary data.</text>
</comment>
<dbReference type="Gene3D" id="1.25.40.90">
    <property type="match status" value="1"/>
</dbReference>
<feature type="compositionally biased region" description="Basic and acidic residues" evidence="1">
    <location>
        <begin position="304"/>
        <end position="331"/>
    </location>
</feature>
<sequence length="1542" mass="171380">MPCSVQTGANAENDSHRFFRRPEGQAGVEVFRAAIKDLDTKSQSKIKNLTDLAQSLYSNSHAVVQAVADEIHGASSDRIQPLLFVVDSILKKVGKDYKVHFADRLPEALGFRHMTKQDVAGRWPLGVFDKLTVVFQPQVPASCAGAVGGLEGSLGTFTWKSPAVPCFDCSACHVFASSTPGAVPASMALESDEVVERRLQILTKIIECSGKLWRKPPKPDELQEIMKAMAMLSQFKQELERRHQQILSERVLGLKSGEDPRLQSQQKRSDAKENPEKVLGKRDDPRLQDKKCGTYFGKGPARPPDPRRQADAETSKETASEPAKKRVKVEGDADVTTVVSDDEVEKIPDDEDMPLVPTRQFLQGMPSLGFSEVGRKILGAAGEQMVYVDAMSPGDVSARAFPECEMLLLMQFVFMLEDHAIFSGYLQVDLAVDVIWPQGVMLKWVFDGLPFQCGTTGLRFANREKLRRQNEGLKKRKELRQMNSEARGWMDSIPDWVGNRRDLVVGPALFRLGGDVGKAAPVEAPAALDELPEERWEAALFVVCPISGERFDRVWSSTLNDWAFVGAVAAEASATRPLSPGWSALPCSSSCKERPRLHATQIAMPSATPLSQAARRRILADLKGLQEEPIPLAAAAPCSDADLSLWNGVIGTQMEVTHLGCVTVPLHFLIDFPCDYPLSAPNIGFSFEFQYRGGASYVQQDGRLKGKLVICLDILGNFGHVHTEWKSTVGSGWSPAYTVTTLLIQLQSVLCDLGEQMSQQERDKTYQSAVRFCEQNPKAILPILDEDEIHDLRRKQQVEQQLRRICRGDDSLAERIGSFARRVGLAEKEEQLDIFLELLSDVASTTSGSRPVSEAESAVAKVDKNICCWSTGKLYTEALLGVGISRERKNLGTAGELLSKEAFDGGLRQNTNKSPFEFFLPVWINEAHAAGSVQWREELSKQVLQIGRKVFEVGNEDAAAMEVFPRLINQMIVEMMRPDADKSAAIATFEALCNFWRTFRWLVDTRESLRNKVAATLTRFVKEESFRHKDHSPDLGALLVLFTVMQGYTACPARDIFISTYADENSLRWVMWWQRSGTQPEGGPVFQATKVSREILMFQMAVVDIVIGDVAKTLNDMEETNCKLPARLEHLQSEWRKRKESVGDWAAYFRCIGTAQPSFPSTAQWIASCASRAAVKGPKYGSGGGKGEKGKGKGKGKGKFCPQGLSETAVIFKKWGTQCQLYIHLCGLALRLEALHDCGKGLRSAREVCATARPRPHPGGYLDAVIFVRFASPGAARPRAFFARTVVGRALTFWSAEDPNQPLMKLRLAVQSLATMSQPKISLTYFNIEAAAEKVRLALVMTGTEFEDKRVNFEEWGAMKASTPYGQLPVMTVTYPDGEVKSFAQSVAMMRWVARKFDTTDTLYPADADKMLEIEEVIGLSDDMTRAWQPALYMGMGRHANYGHPQEWPEVKDCVKNLRETFIAEHLPKFMGFFSQKLEATGAFFCGDKPTIADLQILAQLRYFTKGVADHVPADCLNPYPAVTSWMDRMHAVPQIKAWYQL</sequence>
<dbReference type="Gene3D" id="3.40.30.10">
    <property type="entry name" value="Glutaredoxin"/>
    <property type="match status" value="1"/>
</dbReference>
<dbReference type="OrthoDB" id="109543at2759"/>
<dbReference type="PROSITE" id="PS50404">
    <property type="entry name" value="GST_NTER"/>
    <property type="match status" value="1"/>
</dbReference>
<dbReference type="Pfam" id="PF00179">
    <property type="entry name" value="UQ_con"/>
    <property type="match status" value="1"/>
</dbReference>
<dbReference type="SUPFAM" id="SSF48464">
    <property type="entry name" value="ENTH/VHS domain"/>
    <property type="match status" value="1"/>
</dbReference>
<proteinExistence type="predicted"/>
<dbReference type="InterPro" id="IPR004045">
    <property type="entry name" value="Glutathione_S-Trfase_N"/>
</dbReference>
<dbReference type="Gene3D" id="1.20.1050.10">
    <property type="match status" value="1"/>
</dbReference>
<dbReference type="SUPFAM" id="SSF47616">
    <property type="entry name" value="GST C-terminal domain-like"/>
    <property type="match status" value="1"/>
</dbReference>
<dbReference type="InterPro" id="IPR040079">
    <property type="entry name" value="Glutathione_S-Trfase"/>
</dbReference>
<feature type="domain" description="GST N-terminal" evidence="3">
    <location>
        <begin position="1319"/>
        <end position="1401"/>
    </location>
</feature>
<dbReference type="GO" id="GO:0004364">
    <property type="term" value="F:glutathione transferase activity"/>
    <property type="evidence" value="ECO:0007669"/>
    <property type="project" value="TreeGrafter"/>
</dbReference>
<dbReference type="PANTHER" id="PTHR11571:SF150">
    <property type="entry name" value="GLUTATHIONE S-TRANSFERASE"/>
    <property type="match status" value="1"/>
</dbReference>
<dbReference type="Pfam" id="PF04818">
    <property type="entry name" value="CID"/>
    <property type="match status" value="1"/>
</dbReference>
<dbReference type="InterPro" id="IPR004046">
    <property type="entry name" value="GST_C"/>
</dbReference>
<feature type="region of interest" description="Disordered" evidence="1">
    <location>
        <begin position="250"/>
        <end position="331"/>
    </location>
</feature>
<evidence type="ECO:0000259" key="3">
    <source>
        <dbReference type="PROSITE" id="PS50404"/>
    </source>
</evidence>
<feature type="domain" description="UBC core" evidence="2">
    <location>
        <begin position="613"/>
        <end position="792"/>
    </location>
</feature>
<dbReference type="PROSITE" id="PS50127">
    <property type="entry name" value="UBC_2"/>
    <property type="match status" value="1"/>
</dbReference>
<feature type="compositionally biased region" description="Basic and acidic residues" evidence="1">
    <location>
        <begin position="256"/>
        <end position="292"/>
    </location>
</feature>